<sequence>MKCRLVTSAWKYNSATEQEKIELLKKYGVKFSTQPGSQYVVWVEDTESAIVEVNTLEDLLKFIEEFKCAIILRRSDNPEYAYYIMIYDDYIE</sequence>
<name>A0A6J5M3G1_9CAUD</name>
<dbReference type="EMBL" id="LR796388">
    <property type="protein sequence ID" value="CAB4141314.1"/>
    <property type="molecule type" value="Genomic_DNA"/>
</dbReference>
<evidence type="ECO:0000313" key="1">
    <source>
        <dbReference type="EMBL" id="CAB4141314.1"/>
    </source>
</evidence>
<accession>A0A6J5M3G1</accession>
<organism evidence="1">
    <name type="scientific">uncultured Caudovirales phage</name>
    <dbReference type="NCBI Taxonomy" id="2100421"/>
    <lineage>
        <taxon>Viruses</taxon>
        <taxon>Duplodnaviria</taxon>
        <taxon>Heunggongvirae</taxon>
        <taxon>Uroviricota</taxon>
        <taxon>Caudoviricetes</taxon>
        <taxon>Peduoviridae</taxon>
        <taxon>Maltschvirus</taxon>
        <taxon>Maltschvirus maltsch</taxon>
    </lineage>
</organism>
<protein>
    <submittedName>
        <fullName evidence="1">Uncharacterized protein</fullName>
    </submittedName>
</protein>
<reference evidence="1" key="1">
    <citation type="submission" date="2020-04" db="EMBL/GenBank/DDBJ databases">
        <authorList>
            <person name="Chiriac C."/>
            <person name="Salcher M."/>
            <person name="Ghai R."/>
            <person name="Kavagutti S V."/>
        </authorList>
    </citation>
    <scope>NUCLEOTIDE SEQUENCE</scope>
</reference>
<gene>
    <name evidence="1" type="ORF">UFOVP410_153</name>
</gene>
<proteinExistence type="predicted"/>